<dbReference type="STRING" id="58117.SAMN05421833_127108"/>
<name>A0A1N7GC63_9ACTN</name>
<dbReference type="SUPFAM" id="SSF81606">
    <property type="entry name" value="PP2C-like"/>
    <property type="match status" value="1"/>
</dbReference>
<dbReference type="Gene3D" id="3.30.565.10">
    <property type="entry name" value="Histidine kinase-like ATPase, C-terminal domain"/>
    <property type="match status" value="1"/>
</dbReference>
<dbReference type="EMBL" id="FTNI01000027">
    <property type="protein sequence ID" value="SIS10173.1"/>
    <property type="molecule type" value="Genomic_DNA"/>
</dbReference>
<organism evidence="4 5">
    <name type="scientific">Microbispora rosea</name>
    <dbReference type="NCBI Taxonomy" id="58117"/>
    <lineage>
        <taxon>Bacteria</taxon>
        <taxon>Bacillati</taxon>
        <taxon>Actinomycetota</taxon>
        <taxon>Actinomycetes</taxon>
        <taxon>Streptosporangiales</taxon>
        <taxon>Streptosporangiaceae</taxon>
        <taxon>Microbispora</taxon>
    </lineage>
</organism>
<proteinExistence type="predicted"/>
<dbReference type="InterPro" id="IPR003018">
    <property type="entry name" value="GAF"/>
</dbReference>
<feature type="region of interest" description="Disordered" evidence="2">
    <location>
        <begin position="328"/>
        <end position="369"/>
    </location>
</feature>
<evidence type="ECO:0000256" key="2">
    <source>
        <dbReference type="SAM" id="MobiDB-lite"/>
    </source>
</evidence>
<protein>
    <submittedName>
        <fullName evidence="4">Serine phosphatase RsbU, regulator of sigma subunit</fullName>
    </submittedName>
</protein>
<dbReference type="Pfam" id="PF07228">
    <property type="entry name" value="SpoIIE"/>
    <property type="match status" value="1"/>
</dbReference>
<feature type="domain" description="PPM-type phosphatase" evidence="3">
    <location>
        <begin position="600"/>
        <end position="823"/>
    </location>
</feature>
<dbReference type="InterPro" id="IPR036457">
    <property type="entry name" value="PPM-type-like_dom_sf"/>
</dbReference>
<dbReference type="Pfam" id="PF01590">
    <property type="entry name" value="GAF"/>
    <property type="match status" value="2"/>
</dbReference>
<dbReference type="InterPro" id="IPR001932">
    <property type="entry name" value="PPM-type_phosphatase-like_dom"/>
</dbReference>
<evidence type="ECO:0000256" key="1">
    <source>
        <dbReference type="ARBA" id="ARBA00022801"/>
    </source>
</evidence>
<dbReference type="InterPro" id="IPR029016">
    <property type="entry name" value="GAF-like_dom_sf"/>
</dbReference>
<dbReference type="PANTHER" id="PTHR43156">
    <property type="entry name" value="STAGE II SPORULATION PROTEIN E-RELATED"/>
    <property type="match status" value="1"/>
</dbReference>
<accession>A0A1N7GC63</accession>
<dbReference type="FunFam" id="3.30.450.40:FF:000035">
    <property type="entry name" value="PAS sensor protein"/>
    <property type="match status" value="1"/>
</dbReference>
<dbReference type="FunFam" id="3.60.40.10:FF:000031">
    <property type="entry name" value="PAS sensor protein"/>
    <property type="match status" value="1"/>
</dbReference>
<dbReference type="FunFam" id="3.30.565.10:FF:000028">
    <property type="entry name" value="PAS sensor protein"/>
    <property type="match status" value="1"/>
</dbReference>
<sequence>MDVADREDLTLLERAHERFCAGEPVESDVRPWVLTSWERSRHLGVVSYHMPPVYDSDVDLHGRLAQAATPVLDELEARLSGIKVAVVLGDEHARVLQRRVGEPALLRGLDDNQVLPGFEFSEQAIGTNGLGTALAERRPVLVWGREHYPDSMSGLVCAGSPIRDPISGRVEGVLNLACLDKFADPAMLGVAVNATDRIEECLLEQISQREQAMLRAFLEARRRGGEVGAVTAQPIDRAGPILSHDRLRLLEKATELISAGQAVVAVVPLSGGRTATLVSRVIENLAGTRGIAVEAILTDGSFWHVTSGSRGDHGDASTTRRGPLARAATPVPVHQPPTAEPAIAAGPASTVSAPRVPESPLTAAPLPGAPVSDTAADRWLLAVGEPGVGRLAVKARERLSLIWEAGSRVGTSLEVTRTAQELAEVAVPRFADFVAVDLPDPVLRGDEPGVLDAGLRRIALATTLRNFDLEDVGALTHPPPTTPQGRCLADGRSVLEAELDTTFWWTPQDPERGRRVREQGIHSLMVVPMRARDVTLGVASFYRSRRMGAFEEDDLTLAEELVGRAAVCIDNARRFTREHTMAVTLQRSLLPRGLPEQDALDVAWRYLPAEAGVGGDWFDVIPLPGARVALVVGDVVGHGLHAAATMGRLRTAVLNFSVLDLPPDELLAHLDDLVTRIDNEESTRDGPETHECEAVTGATCLYAIYDPVTGACTMARAGHVGPAVVHPDGTVTYPDVPVSPPLGLGGHPFETTELRLPEGSQLVLYTDGLIEDRHRDLQAGLDELQGALEGAAGRTPEETCQAVIDTTLPPHPSDDIALLVARTRKLSPSKVAHWDVLPDPAAVASVRTECGAQLQAWGLEDIGYTTELILSELITNAIKYGTPPITVRLLHSRSLTCEVSDGSSTSPHLRRAATTDEGGRGLFLVAQFAQRWGTRYNPRGKVIWAEQPLHDGAAAATMDDTPADTLLAQFDDLTL</sequence>
<dbReference type="OrthoDB" id="118142at2"/>
<dbReference type="Gene3D" id="3.60.40.10">
    <property type="entry name" value="PPM-type phosphatase domain"/>
    <property type="match status" value="1"/>
</dbReference>
<keyword evidence="1" id="KW-0378">Hydrolase</keyword>
<dbReference type="CDD" id="cd16936">
    <property type="entry name" value="HATPase_RsbW-like"/>
    <property type="match status" value="1"/>
</dbReference>
<dbReference type="InterPro" id="IPR003594">
    <property type="entry name" value="HATPase_dom"/>
</dbReference>
<dbReference type="Proteomes" id="UP000186096">
    <property type="component" value="Unassembled WGS sequence"/>
</dbReference>
<dbReference type="Pfam" id="PF13581">
    <property type="entry name" value="HATPase_c_2"/>
    <property type="match status" value="1"/>
</dbReference>
<dbReference type="GO" id="GO:0016791">
    <property type="term" value="F:phosphatase activity"/>
    <property type="evidence" value="ECO:0007669"/>
    <property type="project" value="TreeGrafter"/>
</dbReference>
<dbReference type="SUPFAM" id="SSF55874">
    <property type="entry name" value="ATPase domain of HSP90 chaperone/DNA topoisomerase II/histidine kinase"/>
    <property type="match status" value="1"/>
</dbReference>
<dbReference type="AlphaFoldDB" id="A0A1N7GC63"/>
<dbReference type="SUPFAM" id="SSF55781">
    <property type="entry name" value="GAF domain-like"/>
    <property type="match status" value="1"/>
</dbReference>
<reference evidence="5" key="1">
    <citation type="submission" date="2017-01" db="EMBL/GenBank/DDBJ databases">
        <authorList>
            <person name="Varghese N."/>
            <person name="Submissions S."/>
        </authorList>
    </citation>
    <scope>NUCLEOTIDE SEQUENCE [LARGE SCALE GENOMIC DNA]</scope>
    <source>
        <strain evidence="5">ATCC 12950</strain>
    </source>
</reference>
<gene>
    <name evidence="4" type="ORF">SAMN05421833_127108</name>
</gene>
<evidence type="ECO:0000259" key="3">
    <source>
        <dbReference type="SMART" id="SM00331"/>
    </source>
</evidence>
<dbReference type="InterPro" id="IPR036890">
    <property type="entry name" value="HATPase_C_sf"/>
</dbReference>
<dbReference type="Gene3D" id="3.30.450.40">
    <property type="match status" value="2"/>
</dbReference>
<evidence type="ECO:0000313" key="5">
    <source>
        <dbReference type="Proteomes" id="UP000186096"/>
    </source>
</evidence>
<dbReference type="SMART" id="SM00331">
    <property type="entry name" value="PP2C_SIG"/>
    <property type="match status" value="1"/>
</dbReference>
<dbReference type="PANTHER" id="PTHR43156:SF2">
    <property type="entry name" value="STAGE II SPORULATION PROTEIN E"/>
    <property type="match status" value="1"/>
</dbReference>
<dbReference type="InterPro" id="IPR052016">
    <property type="entry name" value="Bact_Sigma-Reg"/>
</dbReference>
<evidence type="ECO:0000313" key="4">
    <source>
        <dbReference type="EMBL" id="SIS10173.1"/>
    </source>
</evidence>
<keyword evidence="5" id="KW-1185">Reference proteome</keyword>
<dbReference type="RefSeq" id="WP_083744704.1">
    <property type="nucleotide sequence ID" value="NZ_FTNI01000027.1"/>
</dbReference>